<sequence length="71" mass="7984">MLEYQMNTWLLGPIDVYRKHIAEQENLVWDAWPFALAQCRWGAVDDRPGTIATSATNGLKCPSRHGISGLI</sequence>
<proteinExistence type="predicted"/>
<dbReference type="EMBL" id="BGZK01000260">
    <property type="protein sequence ID" value="GBP32454.1"/>
    <property type="molecule type" value="Genomic_DNA"/>
</dbReference>
<evidence type="ECO:0000313" key="1">
    <source>
        <dbReference type="EMBL" id="GBP32454.1"/>
    </source>
</evidence>
<keyword evidence="2" id="KW-1185">Reference proteome</keyword>
<dbReference type="AlphaFoldDB" id="A0A4C1V2Y4"/>
<comment type="caution">
    <text evidence="1">The sequence shown here is derived from an EMBL/GenBank/DDBJ whole genome shotgun (WGS) entry which is preliminary data.</text>
</comment>
<dbReference type="Proteomes" id="UP000299102">
    <property type="component" value="Unassembled WGS sequence"/>
</dbReference>
<accession>A0A4C1V2Y4</accession>
<name>A0A4C1V2Y4_EUMVA</name>
<organism evidence="1 2">
    <name type="scientific">Eumeta variegata</name>
    <name type="common">Bagworm moth</name>
    <name type="synonym">Eumeta japonica</name>
    <dbReference type="NCBI Taxonomy" id="151549"/>
    <lineage>
        <taxon>Eukaryota</taxon>
        <taxon>Metazoa</taxon>
        <taxon>Ecdysozoa</taxon>
        <taxon>Arthropoda</taxon>
        <taxon>Hexapoda</taxon>
        <taxon>Insecta</taxon>
        <taxon>Pterygota</taxon>
        <taxon>Neoptera</taxon>
        <taxon>Endopterygota</taxon>
        <taxon>Lepidoptera</taxon>
        <taxon>Glossata</taxon>
        <taxon>Ditrysia</taxon>
        <taxon>Tineoidea</taxon>
        <taxon>Psychidae</taxon>
        <taxon>Oiketicinae</taxon>
        <taxon>Eumeta</taxon>
    </lineage>
</organism>
<gene>
    <name evidence="1" type="ORF">EVAR_24618_1</name>
</gene>
<evidence type="ECO:0000313" key="2">
    <source>
        <dbReference type="Proteomes" id="UP000299102"/>
    </source>
</evidence>
<reference evidence="1 2" key="1">
    <citation type="journal article" date="2019" name="Commun. Biol.">
        <title>The bagworm genome reveals a unique fibroin gene that provides high tensile strength.</title>
        <authorList>
            <person name="Kono N."/>
            <person name="Nakamura H."/>
            <person name="Ohtoshi R."/>
            <person name="Tomita M."/>
            <person name="Numata K."/>
            <person name="Arakawa K."/>
        </authorList>
    </citation>
    <scope>NUCLEOTIDE SEQUENCE [LARGE SCALE GENOMIC DNA]</scope>
</reference>
<protein>
    <submittedName>
        <fullName evidence="1">Uncharacterized protein</fullName>
    </submittedName>
</protein>